<keyword evidence="4 7" id="KW-1133">Transmembrane helix</keyword>
<dbReference type="Proteomes" id="UP000015388">
    <property type="component" value="Chromosome"/>
</dbReference>
<dbReference type="PATRIC" id="fig|1224163.3.peg.2106"/>
<feature type="transmembrane region" description="Helical" evidence="7">
    <location>
        <begin position="27"/>
        <end position="45"/>
    </location>
</feature>
<feature type="transmembrane region" description="Helical" evidence="7">
    <location>
        <begin position="257"/>
        <end position="282"/>
    </location>
</feature>
<evidence type="ECO:0000256" key="7">
    <source>
        <dbReference type="SAM" id="Phobius"/>
    </source>
</evidence>
<dbReference type="PANTHER" id="PTHR30213">
    <property type="entry name" value="INNER MEMBRANE PROTEIN YHJD"/>
    <property type="match status" value="1"/>
</dbReference>
<evidence type="ECO:0000256" key="5">
    <source>
        <dbReference type="ARBA" id="ARBA00023136"/>
    </source>
</evidence>
<accession>S5T4M5</accession>
<sequence length="350" mass="37949">MSDRWYVFRRAAVSFWLGRGLDDGAKLTFFTVLAFAPTVLSLYSISTLVVANNRAVVDEITGSFIDSYVLDEYEQLSRDIVGMVTGSAAEGWVGLIVAVVISLFSASAYVRALSRTANNAFGVREGRNVIRLFATMALVMAMMVVGMLVILAAVTVNATVVDAVLSPIAAPLGLEGLVAFLTDNFLPVWQWVRWPLVVGVLMLMLDVLYHFTANLKLPVFRWISAGAITATVGLALVAGAFWIYLSYFTGLSSYGAIGTLLAALFALWAANTVVVFGLLVVVETERVRLLRRGQEAEEDFPLPMRSGRALTLQKKVSSRLLKEARQIRREGKEGPGHDEGPGRGDAPAGP</sequence>
<dbReference type="eggNOG" id="COG1295">
    <property type="taxonomic scope" value="Bacteria"/>
</dbReference>
<keyword evidence="2" id="KW-1003">Cell membrane</keyword>
<organism evidence="8 9">
    <name type="scientific">Corynebacterium maris DSM 45190</name>
    <dbReference type="NCBI Taxonomy" id="1224163"/>
    <lineage>
        <taxon>Bacteria</taxon>
        <taxon>Bacillati</taxon>
        <taxon>Actinomycetota</taxon>
        <taxon>Actinomycetes</taxon>
        <taxon>Mycobacteriales</taxon>
        <taxon>Corynebacteriaceae</taxon>
        <taxon>Corynebacterium</taxon>
    </lineage>
</organism>
<name>S5T4M5_9CORY</name>
<evidence type="ECO:0000256" key="6">
    <source>
        <dbReference type="SAM" id="MobiDB-lite"/>
    </source>
</evidence>
<dbReference type="EMBL" id="CP003924">
    <property type="protein sequence ID" value="AGS35560.1"/>
    <property type="molecule type" value="Genomic_DNA"/>
</dbReference>
<dbReference type="InterPro" id="IPR017039">
    <property type="entry name" value="Virul_fac_BrkB"/>
</dbReference>
<comment type="subcellular location">
    <subcellularLocation>
        <location evidence="1">Cell membrane</location>
        <topology evidence="1">Multi-pass membrane protein</topology>
    </subcellularLocation>
</comment>
<proteinExistence type="predicted"/>
<dbReference type="GO" id="GO:0005886">
    <property type="term" value="C:plasma membrane"/>
    <property type="evidence" value="ECO:0007669"/>
    <property type="project" value="UniProtKB-SubCell"/>
</dbReference>
<feature type="compositionally biased region" description="Basic and acidic residues" evidence="6">
    <location>
        <begin position="326"/>
        <end position="342"/>
    </location>
</feature>
<keyword evidence="9" id="KW-1185">Reference proteome</keyword>
<keyword evidence="3 7" id="KW-0812">Transmembrane</keyword>
<dbReference type="KEGG" id="cmd:B841_10440"/>
<dbReference type="HOGENOM" id="CLU_045539_3_1_11"/>
<dbReference type="AlphaFoldDB" id="S5T4M5"/>
<dbReference type="PIRSF" id="PIRSF035875">
    <property type="entry name" value="RNase_BN"/>
    <property type="match status" value="1"/>
</dbReference>
<feature type="transmembrane region" description="Helical" evidence="7">
    <location>
        <begin position="92"/>
        <end position="112"/>
    </location>
</feature>
<feature type="transmembrane region" description="Helical" evidence="7">
    <location>
        <begin position="191"/>
        <end position="211"/>
    </location>
</feature>
<dbReference type="PANTHER" id="PTHR30213:SF0">
    <property type="entry name" value="UPF0761 MEMBRANE PROTEIN YIHY"/>
    <property type="match status" value="1"/>
</dbReference>
<evidence type="ECO:0000256" key="4">
    <source>
        <dbReference type="ARBA" id="ARBA00022989"/>
    </source>
</evidence>
<dbReference type="STRING" id="1224163.B841_10440"/>
<evidence type="ECO:0000313" key="8">
    <source>
        <dbReference type="EMBL" id="AGS35560.1"/>
    </source>
</evidence>
<feature type="region of interest" description="Disordered" evidence="6">
    <location>
        <begin position="326"/>
        <end position="350"/>
    </location>
</feature>
<dbReference type="Pfam" id="PF03631">
    <property type="entry name" value="Virul_fac_BrkB"/>
    <property type="match status" value="1"/>
</dbReference>
<dbReference type="RefSeq" id="WP_020935493.1">
    <property type="nucleotide sequence ID" value="NC_021915.1"/>
</dbReference>
<protein>
    <recommendedName>
        <fullName evidence="10">YihY/virulence factor BrkB family protein</fullName>
    </recommendedName>
</protein>
<feature type="transmembrane region" description="Helical" evidence="7">
    <location>
        <begin position="223"/>
        <end position="245"/>
    </location>
</feature>
<evidence type="ECO:0000313" key="9">
    <source>
        <dbReference type="Proteomes" id="UP000015388"/>
    </source>
</evidence>
<feature type="transmembrane region" description="Helical" evidence="7">
    <location>
        <begin position="132"/>
        <end position="156"/>
    </location>
</feature>
<keyword evidence="5 7" id="KW-0472">Membrane</keyword>
<gene>
    <name evidence="8" type="ORF">B841_10440</name>
</gene>
<evidence type="ECO:0000256" key="3">
    <source>
        <dbReference type="ARBA" id="ARBA00022692"/>
    </source>
</evidence>
<evidence type="ECO:0000256" key="2">
    <source>
        <dbReference type="ARBA" id="ARBA00022475"/>
    </source>
</evidence>
<evidence type="ECO:0008006" key="10">
    <source>
        <dbReference type="Google" id="ProtNLM"/>
    </source>
</evidence>
<reference evidence="8 9" key="1">
    <citation type="submission" date="2012-11" db="EMBL/GenBank/DDBJ databases">
        <title>The complete genome sequence of Corynebacterium maris Coryn-1 (=DSM 45190).</title>
        <authorList>
            <person name="Schaffert L."/>
            <person name="Albersmeier A."/>
            <person name="Kalinowski J."/>
            <person name="Ruckert C."/>
        </authorList>
    </citation>
    <scope>NUCLEOTIDE SEQUENCE [LARGE SCALE GENOMIC DNA]</scope>
    <source>
        <strain evidence="9">Coryn-1</strain>
    </source>
</reference>
<evidence type="ECO:0000256" key="1">
    <source>
        <dbReference type="ARBA" id="ARBA00004651"/>
    </source>
</evidence>